<name>A0A8H7BRX9_9FUNG</name>
<dbReference type="InterPro" id="IPR001313">
    <property type="entry name" value="Pumilio_RNA-bd_rpt"/>
</dbReference>
<dbReference type="InterPro" id="IPR016024">
    <property type="entry name" value="ARM-type_fold"/>
</dbReference>
<dbReference type="GO" id="GO:0005737">
    <property type="term" value="C:cytoplasm"/>
    <property type="evidence" value="ECO:0007669"/>
    <property type="project" value="TreeGrafter"/>
</dbReference>
<dbReference type="GO" id="GO:0003730">
    <property type="term" value="F:mRNA 3'-UTR binding"/>
    <property type="evidence" value="ECO:0007669"/>
    <property type="project" value="TreeGrafter"/>
</dbReference>
<dbReference type="Pfam" id="PF00806">
    <property type="entry name" value="PUF"/>
    <property type="match status" value="8"/>
</dbReference>
<reference evidence="5" key="1">
    <citation type="submission" date="2020-01" db="EMBL/GenBank/DDBJ databases">
        <title>Genome Sequencing of Three Apophysomyces-Like Fungal Strains Confirms a Novel Fungal Genus in the Mucoromycota with divergent Burkholderia-like Endosymbiotic Bacteria.</title>
        <authorList>
            <person name="Stajich J.E."/>
            <person name="Macias A.M."/>
            <person name="Carter-House D."/>
            <person name="Lovett B."/>
            <person name="Kasson L.R."/>
            <person name="Berry K."/>
            <person name="Grigoriev I."/>
            <person name="Chang Y."/>
            <person name="Spatafora J."/>
            <person name="Kasson M.T."/>
        </authorList>
    </citation>
    <scope>NUCLEOTIDE SEQUENCE</scope>
    <source>
        <strain evidence="5">NRRL A-21654</strain>
    </source>
</reference>
<keyword evidence="1" id="KW-0677">Repeat</keyword>
<evidence type="ECO:0000256" key="3">
    <source>
        <dbReference type="SAM" id="Coils"/>
    </source>
</evidence>
<feature type="repeat" description="Pumilio" evidence="2">
    <location>
        <begin position="306"/>
        <end position="345"/>
    </location>
</feature>
<sequence>MLTDRGSSASTSPKDDLYTQQDARPLLFGDYQYKSSMHLNRPVVDSVLQSPSAIAGSRLPTKAVPANLTSFGDIDNLSAESLRSRLKKLIEVTRELAHHVSTVNYDLEKQRRLNANLQSMLSMKEADLKEQNQELAIANQRCDAQATELKNLRRALANYQSALINPTHVPDTIHGKDNTNRSKFGFTKESVLSQGTSNYYLNDMLQQQTKKDRKIPTTSATSTAYLLENFAQTAPRDTSHWETETSFPVNGKKHDMASLDYRRMLEKQNNVDWDALVSQIIEHTDQQASIFMQQKLKCATDEQKENIIKAALKRAAELMTNRFGNFLVQRLFELGTSDHVRALVDSMQGHVVELTCDPFACHVVQKALDVIDEKLKSHLVFELTNAIPKTITHKYACHVWQKICTIQWIDESPSIMAHMHAELQGQWAQVALDENGSLVVQNVFENLTDAEKTKKCPLPNQRPILEEVLANVVMIAKGQWGNWVIQHILEQAEDNTDRRRAFQTVLDECVQLSTDQFASKVVEKALRVGGPVFLTQFVDHITSPNRVCRSRIALVDIASDQYGNYVIQWLLNNANSEQRICMSRLIKRHMVSLRGSKYGQRVAFLVEKVLQNCEITTYPATANTVM</sequence>
<evidence type="ECO:0000256" key="1">
    <source>
        <dbReference type="ARBA" id="ARBA00022737"/>
    </source>
</evidence>
<keyword evidence="6" id="KW-1185">Reference proteome</keyword>
<dbReference type="SUPFAM" id="SSF48371">
    <property type="entry name" value="ARM repeat"/>
    <property type="match status" value="1"/>
</dbReference>
<feature type="domain" description="PUM-HD" evidence="4">
    <location>
        <begin position="248"/>
        <end position="610"/>
    </location>
</feature>
<keyword evidence="3" id="KW-0175">Coiled coil</keyword>
<feature type="repeat" description="Pumilio" evidence="2">
    <location>
        <begin position="467"/>
        <end position="507"/>
    </location>
</feature>
<dbReference type="Gene3D" id="1.25.10.10">
    <property type="entry name" value="Leucine-rich Repeat Variant"/>
    <property type="match status" value="1"/>
</dbReference>
<organism evidence="5 6">
    <name type="scientific">Apophysomyces ossiformis</name>
    <dbReference type="NCBI Taxonomy" id="679940"/>
    <lineage>
        <taxon>Eukaryota</taxon>
        <taxon>Fungi</taxon>
        <taxon>Fungi incertae sedis</taxon>
        <taxon>Mucoromycota</taxon>
        <taxon>Mucoromycotina</taxon>
        <taxon>Mucoromycetes</taxon>
        <taxon>Mucorales</taxon>
        <taxon>Mucorineae</taxon>
        <taxon>Mucoraceae</taxon>
        <taxon>Apophysomyces</taxon>
    </lineage>
</organism>
<protein>
    <recommendedName>
        <fullName evidence="4">PUM-HD domain-containing protein</fullName>
    </recommendedName>
</protein>
<dbReference type="PROSITE" id="PS50303">
    <property type="entry name" value="PUM_HD"/>
    <property type="match status" value="1"/>
</dbReference>
<gene>
    <name evidence="5" type="ORF">EC973_000309</name>
</gene>
<dbReference type="InterPro" id="IPR033133">
    <property type="entry name" value="PUM-HD"/>
</dbReference>
<proteinExistence type="predicted"/>
<dbReference type="GO" id="GO:0010608">
    <property type="term" value="P:post-transcriptional regulation of gene expression"/>
    <property type="evidence" value="ECO:0007669"/>
    <property type="project" value="TreeGrafter"/>
</dbReference>
<dbReference type="AlphaFoldDB" id="A0A8H7BRX9"/>
<accession>A0A8H7BRX9</accession>
<feature type="coiled-coil region" evidence="3">
    <location>
        <begin position="114"/>
        <end position="162"/>
    </location>
</feature>
<evidence type="ECO:0000313" key="5">
    <source>
        <dbReference type="EMBL" id="KAF7725299.1"/>
    </source>
</evidence>
<evidence type="ECO:0000256" key="2">
    <source>
        <dbReference type="PROSITE-ProRule" id="PRU00317"/>
    </source>
</evidence>
<evidence type="ECO:0000313" key="6">
    <source>
        <dbReference type="Proteomes" id="UP000605846"/>
    </source>
</evidence>
<feature type="repeat" description="Pumilio" evidence="2">
    <location>
        <begin position="422"/>
        <end position="466"/>
    </location>
</feature>
<dbReference type="OrthoDB" id="668540at2759"/>
<dbReference type="PANTHER" id="PTHR12537">
    <property type="entry name" value="RNA BINDING PROTEIN PUMILIO-RELATED"/>
    <property type="match status" value="1"/>
</dbReference>
<comment type="caution">
    <text evidence="5">The sequence shown here is derived from an EMBL/GenBank/DDBJ whole genome shotgun (WGS) entry which is preliminary data.</text>
</comment>
<dbReference type="SMART" id="SM00025">
    <property type="entry name" value="Pumilio"/>
    <property type="match status" value="8"/>
</dbReference>
<dbReference type="InterPro" id="IPR011989">
    <property type="entry name" value="ARM-like"/>
</dbReference>
<feature type="repeat" description="Pumilio" evidence="2">
    <location>
        <begin position="549"/>
        <end position="587"/>
    </location>
</feature>
<dbReference type="CDD" id="cd07920">
    <property type="entry name" value="Pumilio"/>
    <property type="match status" value="1"/>
</dbReference>
<dbReference type="Proteomes" id="UP000605846">
    <property type="component" value="Unassembled WGS sequence"/>
</dbReference>
<dbReference type="EMBL" id="JABAYA010000100">
    <property type="protein sequence ID" value="KAF7725299.1"/>
    <property type="molecule type" value="Genomic_DNA"/>
</dbReference>
<dbReference type="PANTHER" id="PTHR12537:SF48">
    <property type="entry name" value="MEIOTIC COILED-COIL PROTEIN 2"/>
    <property type="match status" value="1"/>
</dbReference>
<dbReference type="InterPro" id="IPR033712">
    <property type="entry name" value="Pumilio_RNA-bd"/>
</dbReference>
<evidence type="ECO:0000259" key="4">
    <source>
        <dbReference type="PROSITE" id="PS50303"/>
    </source>
</evidence>
<feature type="repeat" description="Pumilio" evidence="2">
    <location>
        <begin position="346"/>
        <end position="382"/>
    </location>
</feature>
<dbReference type="PROSITE" id="PS50302">
    <property type="entry name" value="PUM"/>
    <property type="match status" value="5"/>
</dbReference>